<sequence>MGRVSKRTSLLLGRSFGRRVLWNVTSRSLRQHPVQPIVNEIVSLSTIEALEVDSNDIDSSCGRAQPRADNRIAYGFAFYSKKL</sequence>
<dbReference type="Proteomes" id="UP000499080">
    <property type="component" value="Unassembled WGS sequence"/>
</dbReference>
<evidence type="ECO:0000313" key="1">
    <source>
        <dbReference type="EMBL" id="GBL60059.1"/>
    </source>
</evidence>
<accession>A0A4Y1ZNA5</accession>
<reference evidence="1 2" key="1">
    <citation type="journal article" date="2019" name="Sci. Rep.">
        <title>Orb-weaving spider Araneus ventricosus genome elucidates the spidroin gene catalogue.</title>
        <authorList>
            <person name="Kono N."/>
            <person name="Nakamura H."/>
            <person name="Ohtoshi R."/>
            <person name="Moran D.A.P."/>
            <person name="Shinohara A."/>
            <person name="Yoshida Y."/>
            <person name="Fujiwara M."/>
            <person name="Mori M."/>
            <person name="Tomita M."/>
            <person name="Arakawa K."/>
        </authorList>
    </citation>
    <scope>NUCLEOTIDE SEQUENCE [LARGE SCALE GENOMIC DNA]</scope>
</reference>
<proteinExistence type="predicted"/>
<dbReference type="EMBL" id="BGPR01226937">
    <property type="protein sequence ID" value="GBL60059.1"/>
    <property type="molecule type" value="Genomic_DNA"/>
</dbReference>
<keyword evidence="2" id="KW-1185">Reference proteome</keyword>
<name>A0A4Y1ZNA5_ARAVE</name>
<comment type="caution">
    <text evidence="1">The sequence shown here is derived from an EMBL/GenBank/DDBJ whole genome shotgun (WGS) entry which is preliminary data.</text>
</comment>
<organism evidence="1 2">
    <name type="scientific">Araneus ventricosus</name>
    <name type="common">Orbweaver spider</name>
    <name type="synonym">Epeira ventricosa</name>
    <dbReference type="NCBI Taxonomy" id="182803"/>
    <lineage>
        <taxon>Eukaryota</taxon>
        <taxon>Metazoa</taxon>
        <taxon>Ecdysozoa</taxon>
        <taxon>Arthropoda</taxon>
        <taxon>Chelicerata</taxon>
        <taxon>Arachnida</taxon>
        <taxon>Araneae</taxon>
        <taxon>Araneomorphae</taxon>
        <taxon>Entelegynae</taxon>
        <taxon>Araneoidea</taxon>
        <taxon>Araneidae</taxon>
        <taxon>Araneus</taxon>
    </lineage>
</organism>
<evidence type="ECO:0000313" key="2">
    <source>
        <dbReference type="Proteomes" id="UP000499080"/>
    </source>
</evidence>
<dbReference type="AlphaFoldDB" id="A0A4Y1ZNA5"/>
<gene>
    <name evidence="1" type="ORF">AVEN_103233_1</name>
</gene>
<protein>
    <submittedName>
        <fullName evidence="1">Uncharacterized protein</fullName>
    </submittedName>
</protein>